<dbReference type="Proteomes" id="UP000027725">
    <property type="component" value="Unassembled WGS sequence"/>
</dbReference>
<dbReference type="AlphaFoldDB" id="A0A074TFS3"/>
<gene>
    <name evidence="2" type="ORF">DL1_15520</name>
</gene>
<dbReference type="eggNOG" id="COG4461">
    <property type="taxonomic scope" value="Bacteria"/>
</dbReference>
<evidence type="ECO:0000313" key="2">
    <source>
        <dbReference type="EMBL" id="KEP70519.1"/>
    </source>
</evidence>
<feature type="signal peptide" evidence="1">
    <location>
        <begin position="1"/>
        <end position="20"/>
    </location>
</feature>
<keyword evidence="3" id="KW-1185">Reference proteome</keyword>
<comment type="caution">
    <text evidence="2">The sequence shown here is derived from an EMBL/GenBank/DDBJ whole genome shotgun (WGS) entry which is preliminary data.</text>
</comment>
<feature type="chain" id="PRO_5001699857" evidence="1">
    <location>
        <begin position="21"/>
        <end position="138"/>
    </location>
</feature>
<dbReference type="OrthoDB" id="8453064at2"/>
<protein>
    <submittedName>
        <fullName evidence="2">Uncharacterized protein</fullName>
    </submittedName>
</protein>
<reference evidence="2 3" key="1">
    <citation type="submission" date="2014-03" db="EMBL/GenBank/DDBJ databases">
        <title>The draft genome sequence of Thioclava dalianensis DLFJ1-1.</title>
        <authorList>
            <person name="Lai Q."/>
            <person name="Shao Z."/>
        </authorList>
    </citation>
    <scope>NUCLEOTIDE SEQUENCE [LARGE SCALE GENOMIC DNA]</scope>
    <source>
        <strain evidence="2 3">DLFJ1-1</strain>
    </source>
</reference>
<dbReference type="STRING" id="1185766.SAMN05216224_102328"/>
<evidence type="ECO:0000256" key="1">
    <source>
        <dbReference type="SAM" id="SignalP"/>
    </source>
</evidence>
<sequence>MRKSAILAAFLALCPAPLLAQDWNQLAMYSAYISPADMHNSKGAALTSLGAALQQDRANFHRFGRRDARDKGDPLFADRALRARIPQMVRAGGEDRGRFAQMVRRGEPFGVTVFVCGNGNLPSTIFLAGWDEDHSGCY</sequence>
<proteinExistence type="predicted"/>
<keyword evidence="1" id="KW-0732">Signal</keyword>
<dbReference type="EMBL" id="JHEH01000005">
    <property type="protein sequence ID" value="KEP70519.1"/>
    <property type="molecule type" value="Genomic_DNA"/>
</dbReference>
<name>A0A074TFS3_9RHOB</name>
<evidence type="ECO:0000313" key="3">
    <source>
        <dbReference type="Proteomes" id="UP000027725"/>
    </source>
</evidence>
<dbReference type="RefSeq" id="WP_051693351.1">
    <property type="nucleotide sequence ID" value="NZ_FOVB01000002.1"/>
</dbReference>
<accession>A0A074TFS3</accession>
<organism evidence="2 3">
    <name type="scientific">Thioclava dalianensis</name>
    <dbReference type="NCBI Taxonomy" id="1185766"/>
    <lineage>
        <taxon>Bacteria</taxon>
        <taxon>Pseudomonadati</taxon>
        <taxon>Pseudomonadota</taxon>
        <taxon>Alphaproteobacteria</taxon>
        <taxon>Rhodobacterales</taxon>
        <taxon>Paracoccaceae</taxon>
        <taxon>Thioclava</taxon>
    </lineage>
</organism>